<dbReference type="Proteomes" id="UP000000238">
    <property type="component" value="Chromosome"/>
</dbReference>
<dbReference type="Pfam" id="PF02899">
    <property type="entry name" value="Phage_int_SAM_1"/>
    <property type="match status" value="1"/>
</dbReference>
<feature type="active site" evidence="11">
    <location>
        <position position="148"/>
    </location>
</feature>
<dbReference type="PROSITE" id="PS51900">
    <property type="entry name" value="CB"/>
    <property type="match status" value="1"/>
</dbReference>
<dbReference type="InterPro" id="IPR011931">
    <property type="entry name" value="Recomb_XerC"/>
</dbReference>
<dbReference type="InterPro" id="IPR013762">
    <property type="entry name" value="Integrase-like_cat_sf"/>
</dbReference>
<dbReference type="HAMAP" id="MF_01808">
    <property type="entry name" value="Recomb_XerC_XerD"/>
    <property type="match status" value="1"/>
</dbReference>
<sequence length="301" mass="34258">MSLSTQVEAFIAYLHSERRYSVHTVSSYNRDLRRVVAYCDANGVASWKDLHTPQLRQALSEFHRRGLGSRSLHRLLSTVRRFYEYLLRERLVYENPANGVRAPKMTKRLPATMDVDQAKQLLDSPVEEEELEIRDQAIAELFYTSGIRLSELAGLDLAHLDLSEGLARVLGKGGKERLVPVGGQARKALRDWLQARASLAVAGEPAVFVSLRGGRLSRRSIQERLRQWAQKKGFSGRLYPHLFRHSCASHLLESSGDLRAVQELLGHADISTTQIYTHLNFQHLAEVYDKAHPRARKRKKD</sequence>
<dbReference type="InterPro" id="IPR023009">
    <property type="entry name" value="Tyrosine_recombinase_XerC/XerD"/>
</dbReference>
<dbReference type="EMBL" id="CP000155">
    <property type="protein sequence ID" value="ABC27212.1"/>
    <property type="molecule type" value="Genomic_DNA"/>
</dbReference>
<dbReference type="NCBIfam" id="TIGR02224">
    <property type="entry name" value="recomb_XerC"/>
    <property type="match status" value="1"/>
</dbReference>
<dbReference type="AlphaFoldDB" id="Q2SQ62"/>
<evidence type="ECO:0000256" key="1">
    <source>
        <dbReference type="ARBA" id="ARBA00004496"/>
    </source>
</evidence>
<comment type="subcellular location">
    <subcellularLocation>
        <location evidence="1 11">Cytoplasm</location>
    </subcellularLocation>
</comment>
<evidence type="ECO:0000313" key="15">
    <source>
        <dbReference type="Proteomes" id="UP000000238"/>
    </source>
</evidence>
<dbReference type="GO" id="GO:0007059">
    <property type="term" value="P:chromosome segregation"/>
    <property type="evidence" value="ECO:0007669"/>
    <property type="project" value="UniProtKB-UniRule"/>
</dbReference>
<dbReference type="GO" id="GO:0051301">
    <property type="term" value="P:cell division"/>
    <property type="evidence" value="ECO:0007669"/>
    <property type="project" value="UniProtKB-UniRule"/>
</dbReference>
<evidence type="ECO:0000259" key="13">
    <source>
        <dbReference type="PROSITE" id="PS51900"/>
    </source>
</evidence>
<evidence type="ECO:0000256" key="7">
    <source>
        <dbReference type="ARBA" id="ARBA00022908"/>
    </source>
</evidence>
<dbReference type="PROSITE" id="PS51898">
    <property type="entry name" value="TYR_RECOMBINASE"/>
    <property type="match status" value="1"/>
</dbReference>
<evidence type="ECO:0000256" key="9">
    <source>
        <dbReference type="ARBA" id="ARBA00023172"/>
    </source>
</evidence>
<dbReference type="eggNOG" id="COG4973">
    <property type="taxonomic scope" value="Bacteria"/>
</dbReference>
<dbReference type="GO" id="GO:0003677">
    <property type="term" value="F:DNA binding"/>
    <property type="evidence" value="ECO:0007669"/>
    <property type="project" value="UniProtKB-UniRule"/>
</dbReference>
<evidence type="ECO:0000256" key="11">
    <source>
        <dbReference type="HAMAP-Rule" id="MF_01808"/>
    </source>
</evidence>
<reference evidence="14 15" key="1">
    <citation type="journal article" date="2005" name="Nucleic Acids Res.">
        <title>Genomic blueprint of Hahella chejuensis, a marine microbe producing an algicidal agent.</title>
        <authorList>
            <person name="Jeong H."/>
            <person name="Yim J.H."/>
            <person name="Lee C."/>
            <person name="Choi S.-H."/>
            <person name="Park Y.K."/>
            <person name="Yoon S.H."/>
            <person name="Hur C.-G."/>
            <person name="Kang H.-Y."/>
            <person name="Kim D."/>
            <person name="Lee H.H."/>
            <person name="Park K.H."/>
            <person name="Park S.-H."/>
            <person name="Park H.-S."/>
            <person name="Lee H.K."/>
            <person name="Oh T.K."/>
            <person name="Kim J.F."/>
        </authorList>
    </citation>
    <scope>NUCLEOTIDE SEQUENCE [LARGE SCALE GENOMIC DNA]</scope>
    <source>
        <strain evidence="14 15">KCTC 2396</strain>
    </source>
</reference>
<feature type="domain" description="Tyr recombinase" evidence="12">
    <location>
        <begin position="108"/>
        <end position="289"/>
    </location>
</feature>
<accession>Q2SQ62</accession>
<evidence type="ECO:0000256" key="10">
    <source>
        <dbReference type="ARBA" id="ARBA00023306"/>
    </source>
</evidence>
<comment type="subunit">
    <text evidence="11">Forms a cyclic heterotetrameric complex composed of two molecules of XerC and two molecules of XerD.</text>
</comment>
<feature type="active site" evidence="11">
    <location>
        <position position="172"/>
    </location>
</feature>
<feature type="active site" evidence="11">
    <location>
        <position position="244"/>
    </location>
</feature>
<dbReference type="InterPro" id="IPR002104">
    <property type="entry name" value="Integrase_catalytic"/>
</dbReference>
<dbReference type="Gene3D" id="1.10.443.10">
    <property type="entry name" value="Intergrase catalytic core"/>
    <property type="match status" value="1"/>
</dbReference>
<dbReference type="GO" id="GO:0009037">
    <property type="term" value="F:tyrosine-based site-specific recombinase activity"/>
    <property type="evidence" value="ECO:0007669"/>
    <property type="project" value="UniProtKB-UniRule"/>
</dbReference>
<keyword evidence="7 11" id="KW-0229">DNA integration</keyword>
<proteinExistence type="inferred from homology"/>
<dbReference type="CDD" id="cd00798">
    <property type="entry name" value="INT_XerDC_C"/>
    <property type="match status" value="1"/>
</dbReference>
<dbReference type="GO" id="GO:0005737">
    <property type="term" value="C:cytoplasm"/>
    <property type="evidence" value="ECO:0007669"/>
    <property type="project" value="UniProtKB-SubCell"/>
</dbReference>
<keyword evidence="15" id="KW-1185">Reference proteome</keyword>
<dbReference type="InterPro" id="IPR010998">
    <property type="entry name" value="Integrase_recombinase_N"/>
</dbReference>
<dbReference type="InterPro" id="IPR044068">
    <property type="entry name" value="CB"/>
</dbReference>
<comment type="function">
    <text evidence="11">Site-specific tyrosine recombinase, which acts by catalyzing the cutting and rejoining of the recombining DNA molecules. The XerC-XerD complex is essential to convert dimers of the bacterial chromosome into monomers to permit their segregation at cell division. It also contributes to the segregational stability of plasmids.</text>
</comment>
<keyword evidence="9 11" id="KW-0233">DNA recombination</keyword>
<dbReference type="PANTHER" id="PTHR30349:SF81">
    <property type="entry name" value="TYROSINE RECOMBINASE XERC"/>
    <property type="match status" value="1"/>
</dbReference>
<feature type="active site" description="O-(3'-phospho-DNA)-tyrosine intermediate" evidence="11">
    <location>
        <position position="276"/>
    </location>
</feature>
<dbReference type="HOGENOM" id="CLU_027562_9_0_6"/>
<dbReference type="InterPro" id="IPR011010">
    <property type="entry name" value="DNA_brk_join_enz"/>
</dbReference>
<feature type="domain" description="Core-binding (CB)" evidence="13">
    <location>
        <begin position="1"/>
        <end position="87"/>
    </location>
</feature>
<evidence type="ECO:0000256" key="4">
    <source>
        <dbReference type="ARBA" id="ARBA00022490"/>
    </source>
</evidence>
<evidence type="ECO:0000256" key="6">
    <source>
        <dbReference type="ARBA" id="ARBA00022829"/>
    </source>
</evidence>
<dbReference type="InterPro" id="IPR004107">
    <property type="entry name" value="Integrase_SAM-like_N"/>
</dbReference>
<evidence type="ECO:0000313" key="14">
    <source>
        <dbReference type="EMBL" id="ABC27212.1"/>
    </source>
</evidence>
<dbReference type="InterPro" id="IPR050090">
    <property type="entry name" value="Tyrosine_recombinase_XerCD"/>
</dbReference>
<evidence type="ECO:0000256" key="8">
    <source>
        <dbReference type="ARBA" id="ARBA00023125"/>
    </source>
</evidence>
<evidence type="ECO:0000259" key="12">
    <source>
        <dbReference type="PROSITE" id="PS51898"/>
    </source>
</evidence>
<dbReference type="SUPFAM" id="SSF47823">
    <property type="entry name" value="lambda integrase-like, N-terminal domain"/>
    <property type="match status" value="1"/>
</dbReference>
<organism evidence="14 15">
    <name type="scientific">Hahella chejuensis (strain KCTC 2396)</name>
    <dbReference type="NCBI Taxonomy" id="349521"/>
    <lineage>
        <taxon>Bacteria</taxon>
        <taxon>Pseudomonadati</taxon>
        <taxon>Pseudomonadota</taxon>
        <taxon>Gammaproteobacteria</taxon>
        <taxon>Oceanospirillales</taxon>
        <taxon>Hahellaceae</taxon>
        <taxon>Hahella</taxon>
    </lineage>
</organism>
<keyword evidence="4 11" id="KW-0963">Cytoplasm</keyword>
<dbReference type="Pfam" id="PF00589">
    <property type="entry name" value="Phage_integrase"/>
    <property type="match status" value="1"/>
</dbReference>
<dbReference type="SUPFAM" id="SSF56349">
    <property type="entry name" value="DNA breaking-rejoining enzymes"/>
    <property type="match status" value="1"/>
</dbReference>
<dbReference type="NCBIfam" id="NF001399">
    <property type="entry name" value="PRK00283.1"/>
    <property type="match status" value="1"/>
</dbReference>
<dbReference type="GO" id="GO:0006313">
    <property type="term" value="P:DNA transposition"/>
    <property type="evidence" value="ECO:0007669"/>
    <property type="project" value="UniProtKB-UniRule"/>
</dbReference>
<comment type="similarity">
    <text evidence="2 11">Belongs to the 'phage' integrase family. XerC subfamily.</text>
</comment>
<gene>
    <name evidence="11 14" type="primary">xerC</name>
    <name evidence="14" type="ordered locus">HCH_00300</name>
</gene>
<evidence type="ECO:0000256" key="5">
    <source>
        <dbReference type="ARBA" id="ARBA00022618"/>
    </source>
</evidence>
<keyword evidence="5 11" id="KW-0132">Cell division</keyword>
<keyword evidence="8 11" id="KW-0238">DNA-binding</keyword>
<dbReference type="PANTHER" id="PTHR30349">
    <property type="entry name" value="PHAGE INTEGRASE-RELATED"/>
    <property type="match status" value="1"/>
</dbReference>
<dbReference type="Gene3D" id="1.10.150.130">
    <property type="match status" value="1"/>
</dbReference>
<evidence type="ECO:0000256" key="3">
    <source>
        <dbReference type="ARBA" id="ARBA00015804"/>
    </source>
</evidence>
<protein>
    <recommendedName>
        <fullName evidence="3 11">Tyrosine recombinase XerC</fullName>
    </recommendedName>
</protein>
<evidence type="ECO:0000256" key="2">
    <source>
        <dbReference type="ARBA" id="ARBA00006657"/>
    </source>
</evidence>
<feature type="active site" evidence="11">
    <location>
        <position position="267"/>
    </location>
</feature>
<name>Q2SQ62_HAHCH</name>
<dbReference type="STRING" id="349521.HCH_00300"/>
<keyword evidence="10 11" id="KW-0131">Cell cycle</keyword>
<dbReference type="OrthoDB" id="9801717at2"/>
<feature type="active site" evidence="11">
    <location>
        <position position="241"/>
    </location>
</feature>
<dbReference type="KEGG" id="hch:HCH_00300"/>
<keyword evidence="6 11" id="KW-0159">Chromosome partition</keyword>